<gene>
    <name evidence="1" type="ORF">MITSMUL_03090</name>
</gene>
<dbReference type="EMBL" id="ABWK02000001">
    <property type="protein sequence ID" value="EEX69959.1"/>
    <property type="molecule type" value="Genomic_DNA"/>
</dbReference>
<dbReference type="AlphaFoldDB" id="C9KJ93"/>
<organism evidence="1 2">
    <name type="scientific">Mitsuokella multacida DSM 20544</name>
    <dbReference type="NCBI Taxonomy" id="500635"/>
    <lineage>
        <taxon>Bacteria</taxon>
        <taxon>Bacillati</taxon>
        <taxon>Bacillota</taxon>
        <taxon>Negativicutes</taxon>
        <taxon>Selenomonadales</taxon>
        <taxon>Selenomonadaceae</taxon>
        <taxon>Mitsuokella</taxon>
    </lineage>
</organism>
<sequence length="118" mass="12947">MASPLANASVLHPDYVESVEIKAVQELAQDQTRIVQGNVSAYTGGYVMANGERPHVGAVANDVLPFGTVVKINGREYVVKDRFGGNYGIERFDIYMDDESSCWDFGRQYVDVEIVGGI</sequence>
<accession>C9KJ93</accession>
<dbReference type="CDD" id="cd14667">
    <property type="entry name" value="3D_containing_proteins"/>
    <property type="match status" value="1"/>
</dbReference>
<dbReference type="STRING" id="500635.MITSMUL_03090"/>
<protein>
    <submittedName>
        <fullName evidence="1">3D domain protein</fullName>
    </submittedName>
</protein>
<dbReference type="Proteomes" id="UP000003671">
    <property type="component" value="Unassembled WGS sequence"/>
</dbReference>
<name>C9KJ93_9FIRM</name>
<reference evidence="1" key="1">
    <citation type="submission" date="2009-09" db="EMBL/GenBank/DDBJ databases">
        <authorList>
            <person name="Weinstock G."/>
            <person name="Sodergren E."/>
            <person name="Clifton S."/>
            <person name="Fulton L."/>
            <person name="Fulton B."/>
            <person name="Courtney L."/>
            <person name="Fronick C."/>
            <person name="Harrison M."/>
            <person name="Strong C."/>
            <person name="Farmer C."/>
            <person name="Delahaunty K."/>
            <person name="Markovic C."/>
            <person name="Hall O."/>
            <person name="Minx P."/>
            <person name="Tomlinson C."/>
            <person name="Mitreva M."/>
            <person name="Nelson J."/>
            <person name="Hou S."/>
            <person name="Wollam A."/>
            <person name="Pepin K.H."/>
            <person name="Johnson M."/>
            <person name="Bhonagiri V."/>
            <person name="Nash W.E."/>
            <person name="Warren W."/>
            <person name="Chinwalla A."/>
            <person name="Mardis E.R."/>
            <person name="Wilson R.K."/>
        </authorList>
    </citation>
    <scope>NUCLEOTIDE SEQUENCE [LARGE SCALE GENOMIC DNA]</scope>
    <source>
        <strain evidence="1">DSM 20544</strain>
    </source>
</reference>
<evidence type="ECO:0000313" key="2">
    <source>
        <dbReference type="Proteomes" id="UP000003671"/>
    </source>
</evidence>
<dbReference type="HOGENOM" id="CLU_2070442_0_0_9"/>
<comment type="caution">
    <text evidence="1">The sequence shown here is derived from an EMBL/GenBank/DDBJ whole genome shotgun (WGS) entry which is preliminary data.</text>
</comment>
<dbReference type="InterPro" id="IPR059180">
    <property type="entry name" value="3D_YorM"/>
</dbReference>
<keyword evidence="2" id="KW-1185">Reference proteome</keyword>
<dbReference type="eggNOG" id="COG3584">
    <property type="taxonomic scope" value="Bacteria"/>
</dbReference>
<proteinExistence type="predicted"/>
<evidence type="ECO:0000313" key="1">
    <source>
        <dbReference type="EMBL" id="EEX69959.1"/>
    </source>
</evidence>